<reference evidence="1 2" key="1">
    <citation type="submission" date="2010-12" db="EMBL/GenBank/DDBJ databases">
        <title>The Genome Sequence of Coprobacillus sp. strain 29_1.</title>
        <authorList>
            <consortium name="The Broad Institute Genome Sequencing Platform"/>
            <person name="Earl A."/>
            <person name="Ward D."/>
            <person name="Feldgarden M."/>
            <person name="Gevers D."/>
            <person name="Daigneault M."/>
            <person name="Sibley C.D."/>
            <person name="White A."/>
            <person name="Strauss J."/>
            <person name="Allen-Vercoe E."/>
            <person name="Young S.K."/>
            <person name="Zeng Q."/>
            <person name="Gargeya S."/>
            <person name="Fitzgerald M."/>
            <person name="Haas B."/>
            <person name="Abouelleil A."/>
            <person name="Alvarado L."/>
            <person name="Arachchi H.M."/>
            <person name="Berlin A."/>
            <person name="Brown A."/>
            <person name="Chapman S.B."/>
            <person name="Chen Z."/>
            <person name="Dunbar C."/>
            <person name="Freedman E."/>
            <person name="Gearin G."/>
            <person name="Gellesch M."/>
            <person name="Goldberg J."/>
            <person name="Griggs A."/>
            <person name="Gujja S."/>
            <person name="Heilman E."/>
            <person name="Heiman D."/>
            <person name="Howarth C."/>
            <person name="Larson L."/>
            <person name="Lui A."/>
            <person name="MacDonald P.J.P."/>
            <person name="Mehta T."/>
            <person name="Montmayeur A."/>
            <person name="Murphy C."/>
            <person name="Neiman D."/>
            <person name="Pearson M."/>
            <person name="Priest M."/>
            <person name="Roberts A."/>
            <person name="Saif S."/>
            <person name="Shea T."/>
            <person name="Shenoy N."/>
            <person name="Sisk P."/>
            <person name="Stolte C."/>
            <person name="Sykes S."/>
            <person name="White J."/>
            <person name="Yandava C."/>
            <person name="Nusbaum C."/>
            <person name="Birren B."/>
        </authorList>
    </citation>
    <scope>NUCLEOTIDE SEQUENCE [LARGE SCALE GENOMIC DNA]</scope>
    <source>
        <strain evidence="1 2">29_1</strain>
    </source>
</reference>
<organism evidence="1 2">
    <name type="scientific">Coprobacillus cateniformis</name>
    <dbReference type="NCBI Taxonomy" id="100884"/>
    <lineage>
        <taxon>Bacteria</taxon>
        <taxon>Bacillati</taxon>
        <taxon>Bacillota</taxon>
        <taxon>Erysipelotrichia</taxon>
        <taxon>Erysipelotrichales</taxon>
        <taxon>Coprobacillaceae</taxon>
        <taxon>Coprobacillus</taxon>
    </lineage>
</organism>
<dbReference type="RefSeq" id="WP_008787343.1">
    <property type="nucleotide sequence ID" value="NZ_AKCB01000001.1"/>
</dbReference>
<comment type="caution">
    <text evidence="1">The sequence shown here is derived from an EMBL/GenBank/DDBJ whole genome shotgun (WGS) entry which is preliminary data.</text>
</comment>
<sequence length="276" mass="32673">MFVCERNTEYLDAISRLKVIDDDFMRIVFKDKECLTQFLEIILERPIEIIEWHVQYDINNILGRSISIDVFVKTENHYINIEVQRDYTGANPRRARFHGSLIDASTSYPKEEWKDLPHMIIIFITEEDVLGYELPIYHVHRTIDENNQIFDDGSEIIYINASIQEDNALGRLMHDFLCSETSDMHYEFLRKRVSYFKETEGGRKEMCEIWEEIKRKGKQEGIQEGIIEGEARGEMKGMVKSIQKLMSKKGYTLEEAFNFFDIPEEERSVYIQRIIS</sequence>
<dbReference type="AlphaFoldDB" id="E7G627"/>
<dbReference type="EMBL" id="ADKX01000001">
    <property type="protein sequence ID" value="EFW06678.1"/>
    <property type="molecule type" value="Genomic_DNA"/>
</dbReference>
<proteinExistence type="predicted"/>
<evidence type="ECO:0000313" key="2">
    <source>
        <dbReference type="Proteomes" id="UP000003157"/>
    </source>
</evidence>
<dbReference type="HOGENOM" id="CLU_071023_1_1_9"/>
<evidence type="ECO:0008006" key="3">
    <source>
        <dbReference type="Google" id="ProtNLM"/>
    </source>
</evidence>
<evidence type="ECO:0000313" key="1">
    <source>
        <dbReference type="EMBL" id="EFW06678.1"/>
    </source>
</evidence>
<accession>E7G627</accession>
<gene>
    <name evidence="1" type="ORF">HMPREF9488_00215</name>
</gene>
<dbReference type="OrthoDB" id="1655751at2"/>
<dbReference type="Proteomes" id="UP000003157">
    <property type="component" value="Unassembled WGS sequence"/>
</dbReference>
<dbReference type="GeneID" id="78229360"/>
<dbReference type="eggNOG" id="COG4942">
    <property type="taxonomic scope" value="Bacteria"/>
</dbReference>
<dbReference type="Pfam" id="PF12784">
    <property type="entry name" value="PDDEXK_2"/>
    <property type="match status" value="1"/>
</dbReference>
<protein>
    <recommendedName>
        <fullName evidence="3">Rpn family recombination-promoting nuclease/putative transposase</fullName>
    </recommendedName>
</protein>
<dbReference type="STRING" id="100884.GCA_000269565_01485"/>
<name>E7G627_9FIRM</name>
<keyword evidence="2" id="KW-1185">Reference proteome</keyword>